<dbReference type="AlphaFoldDB" id="J0MQ22"/>
<comment type="caution">
    <text evidence="2">The sequence shown here is derived from an EMBL/GenBank/DDBJ whole genome shotgun (WGS) entry which is preliminary data.</text>
</comment>
<dbReference type="RefSeq" id="WP_005872483.1">
    <property type="nucleotide sequence ID" value="NZ_AKFS01000295.1"/>
</dbReference>
<evidence type="ECO:0000313" key="3">
    <source>
        <dbReference type="Proteomes" id="UP000004578"/>
    </source>
</evidence>
<proteinExistence type="predicted"/>
<feature type="transmembrane region" description="Helical" evidence="1">
    <location>
        <begin position="157"/>
        <end position="178"/>
    </location>
</feature>
<keyword evidence="3" id="KW-1185">Reference proteome</keyword>
<dbReference type="EMBL" id="AKFS01000295">
    <property type="protein sequence ID" value="EJF36344.1"/>
    <property type="molecule type" value="Genomic_DNA"/>
</dbReference>
<organism evidence="2 3">
    <name type="scientific">Schaalia georgiae F0490</name>
    <dbReference type="NCBI Taxonomy" id="1125717"/>
    <lineage>
        <taxon>Bacteria</taxon>
        <taxon>Bacillati</taxon>
        <taxon>Actinomycetota</taxon>
        <taxon>Actinomycetes</taxon>
        <taxon>Actinomycetales</taxon>
        <taxon>Actinomycetaceae</taxon>
        <taxon>Schaalia</taxon>
    </lineage>
</organism>
<sequence>MSIADMIAKFEEWNNSANETVHNFVETANKALGLIQKLPLPGLQALIEIVKTVLKGVEKVVKYLHDLVDFIIQDLKSAQKLDDTGNDLTQRVAVPVAGVSQGFLSQLEGRKERFWEGDGAKAYTEHTDLQGQACEELSNAYQTLATALHDAYDGCMVFAGAMAVAAGTFIAGVAAAAASLIPPATPAAPAVWAAVVAVLKAALAAAVAAVSAWFLKLHPQLRKAQEGLDKASLNGGKTVFYNGNWPTLTLY</sequence>
<keyword evidence="1" id="KW-0472">Membrane</keyword>
<keyword evidence="1" id="KW-1133">Transmembrane helix</keyword>
<reference evidence="2 3" key="1">
    <citation type="submission" date="2012-05" db="EMBL/GenBank/DDBJ databases">
        <authorList>
            <person name="Harkins D.M."/>
            <person name="Madupu R."/>
            <person name="Durkin A.S."/>
            <person name="Torralba M."/>
            <person name="Methe B."/>
            <person name="Sutton G.G."/>
            <person name="Nelson K.E."/>
        </authorList>
    </citation>
    <scope>NUCLEOTIDE SEQUENCE [LARGE SCALE GENOMIC DNA]</scope>
    <source>
        <strain evidence="2 3">F0490</strain>
    </source>
</reference>
<dbReference type="PATRIC" id="fig|1125717.3.peg.1805"/>
<gene>
    <name evidence="2" type="ORF">HMPREF1317_0017</name>
</gene>
<accession>J0MQ22</accession>
<evidence type="ECO:0000256" key="1">
    <source>
        <dbReference type="SAM" id="Phobius"/>
    </source>
</evidence>
<dbReference type="Proteomes" id="UP000004578">
    <property type="component" value="Unassembled WGS sequence"/>
</dbReference>
<protein>
    <submittedName>
        <fullName evidence="2">Uncharacterized protein</fullName>
    </submittedName>
</protein>
<evidence type="ECO:0000313" key="2">
    <source>
        <dbReference type="EMBL" id="EJF36344.1"/>
    </source>
</evidence>
<keyword evidence="1" id="KW-0812">Transmembrane</keyword>
<feature type="transmembrane region" description="Helical" evidence="1">
    <location>
        <begin position="190"/>
        <end position="215"/>
    </location>
</feature>
<name>J0MQ22_9ACTO</name>